<name>M4BSA6_HYAAE</name>
<evidence type="ECO:0008006" key="3">
    <source>
        <dbReference type="Google" id="ProtNLM"/>
    </source>
</evidence>
<dbReference type="EnsemblProtists" id="HpaT809297">
    <property type="protein sequence ID" value="HpaP809297"/>
    <property type="gene ID" value="HpaG809297"/>
</dbReference>
<dbReference type="HOGENOM" id="CLU_1839021_0_0_1"/>
<dbReference type="EMBL" id="JH598696">
    <property type="status" value="NOT_ANNOTATED_CDS"/>
    <property type="molecule type" value="Genomic_DNA"/>
</dbReference>
<dbReference type="AlphaFoldDB" id="M4BSA6"/>
<accession>M4BSA6</accession>
<evidence type="ECO:0000313" key="1">
    <source>
        <dbReference type="EnsemblProtists" id="HpaP809297"/>
    </source>
</evidence>
<dbReference type="InParanoid" id="M4BSA6"/>
<dbReference type="Proteomes" id="UP000011713">
    <property type="component" value="Unassembled WGS sequence"/>
</dbReference>
<organism evidence="1 2">
    <name type="scientific">Hyaloperonospora arabidopsidis (strain Emoy2)</name>
    <name type="common">Downy mildew agent</name>
    <name type="synonym">Peronospora arabidopsidis</name>
    <dbReference type="NCBI Taxonomy" id="559515"/>
    <lineage>
        <taxon>Eukaryota</taxon>
        <taxon>Sar</taxon>
        <taxon>Stramenopiles</taxon>
        <taxon>Oomycota</taxon>
        <taxon>Peronosporomycetes</taxon>
        <taxon>Peronosporales</taxon>
        <taxon>Peronosporaceae</taxon>
        <taxon>Hyaloperonospora</taxon>
    </lineage>
</organism>
<sequence length="140" mass="15904">MFELLGLKRVSQMENKKLNGKEEAVCLFDSQGFHLWQAYVLGIHKGHLKKATGAMVKVLTTFYGEERPVKILLAANGAEEKAVRKVAAELQIEQLRMWVLDHKSPKDVFKLFGLNDLPSMEEWKAYGKDHMCCKALAGRQ</sequence>
<reference evidence="2" key="1">
    <citation type="journal article" date="2010" name="Science">
        <title>Signatures of adaptation to obligate biotrophy in the Hyaloperonospora arabidopsidis genome.</title>
        <authorList>
            <person name="Baxter L."/>
            <person name="Tripathy S."/>
            <person name="Ishaque N."/>
            <person name="Boot N."/>
            <person name="Cabral A."/>
            <person name="Kemen E."/>
            <person name="Thines M."/>
            <person name="Ah-Fong A."/>
            <person name="Anderson R."/>
            <person name="Badejoko W."/>
            <person name="Bittner-Eddy P."/>
            <person name="Boore J.L."/>
            <person name="Chibucos M.C."/>
            <person name="Coates M."/>
            <person name="Dehal P."/>
            <person name="Delehaunty K."/>
            <person name="Dong S."/>
            <person name="Downton P."/>
            <person name="Dumas B."/>
            <person name="Fabro G."/>
            <person name="Fronick C."/>
            <person name="Fuerstenberg S.I."/>
            <person name="Fulton L."/>
            <person name="Gaulin E."/>
            <person name="Govers F."/>
            <person name="Hughes L."/>
            <person name="Humphray S."/>
            <person name="Jiang R.H."/>
            <person name="Judelson H."/>
            <person name="Kamoun S."/>
            <person name="Kyung K."/>
            <person name="Meijer H."/>
            <person name="Minx P."/>
            <person name="Morris P."/>
            <person name="Nelson J."/>
            <person name="Phuntumart V."/>
            <person name="Qutob D."/>
            <person name="Rehmany A."/>
            <person name="Rougon-Cardoso A."/>
            <person name="Ryden P."/>
            <person name="Torto-Alalibo T."/>
            <person name="Studholme D."/>
            <person name="Wang Y."/>
            <person name="Win J."/>
            <person name="Wood J."/>
            <person name="Clifton S.W."/>
            <person name="Rogers J."/>
            <person name="Van den Ackerveken G."/>
            <person name="Jones J.D."/>
            <person name="McDowell J.M."/>
            <person name="Beynon J."/>
            <person name="Tyler B.M."/>
        </authorList>
    </citation>
    <scope>NUCLEOTIDE SEQUENCE [LARGE SCALE GENOMIC DNA]</scope>
    <source>
        <strain evidence="2">Emoy2</strain>
    </source>
</reference>
<dbReference type="EnsemblProtists" id="HpaT809296">
    <property type="protein sequence ID" value="HpaP809296"/>
    <property type="gene ID" value="HpaG809296"/>
</dbReference>
<dbReference type="VEuPathDB" id="FungiDB:HpaG809296"/>
<reference evidence="1" key="2">
    <citation type="submission" date="2015-06" db="UniProtKB">
        <authorList>
            <consortium name="EnsemblProtists"/>
        </authorList>
    </citation>
    <scope>IDENTIFICATION</scope>
    <source>
        <strain evidence="1">Emoy2</strain>
    </source>
</reference>
<proteinExistence type="predicted"/>
<keyword evidence="2" id="KW-1185">Reference proteome</keyword>
<protein>
    <recommendedName>
        <fullName evidence="3">RxLR effector candidate protein</fullName>
    </recommendedName>
</protein>
<evidence type="ECO:0000313" key="2">
    <source>
        <dbReference type="Proteomes" id="UP000011713"/>
    </source>
</evidence>